<dbReference type="Gene3D" id="1.25.40.10">
    <property type="entry name" value="Tetratricopeptide repeat domain"/>
    <property type="match status" value="1"/>
</dbReference>
<dbReference type="EMBL" id="JAALHA020000024">
    <property type="protein sequence ID" value="MDR9899383.1"/>
    <property type="molecule type" value="Genomic_DNA"/>
</dbReference>
<dbReference type="RefSeq" id="WP_208341288.1">
    <property type="nucleotide sequence ID" value="NZ_CAWQFN010000855.1"/>
</dbReference>
<gene>
    <name evidence="2" type="ORF">G7B40_033200</name>
</gene>
<comment type="caution">
    <text evidence="2">The sequence shown here is derived from an EMBL/GenBank/DDBJ whole genome shotgun (WGS) entry which is preliminary data.</text>
</comment>
<organism evidence="2 3">
    <name type="scientific">Aetokthonos hydrillicola Thurmond2011</name>
    <dbReference type="NCBI Taxonomy" id="2712845"/>
    <lineage>
        <taxon>Bacteria</taxon>
        <taxon>Bacillati</taxon>
        <taxon>Cyanobacteriota</taxon>
        <taxon>Cyanophyceae</taxon>
        <taxon>Nostocales</taxon>
        <taxon>Hapalosiphonaceae</taxon>
        <taxon>Aetokthonos</taxon>
    </lineage>
</organism>
<dbReference type="GO" id="GO:0120147">
    <property type="term" value="F:formylglycine-generating oxidase activity"/>
    <property type="evidence" value="ECO:0007669"/>
    <property type="project" value="TreeGrafter"/>
</dbReference>
<keyword evidence="3" id="KW-1185">Reference proteome</keyword>
<dbReference type="InterPro" id="IPR016187">
    <property type="entry name" value="CTDL_fold"/>
</dbReference>
<reference evidence="3" key="1">
    <citation type="journal article" date="2021" name="Science">
        <title>Hunting the eagle killer: A cyanobacterial neurotoxin causes vacuolar myelinopathy.</title>
        <authorList>
            <person name="Breinlinger S."/>
            <person name="Phillips T.J."/>
            <person name="Haram B.N."/>
            <person name="Mares J."/>
            <person name="Martinez Yerena J.A."/>
            <person name="Hrouzek P."/>
            <person name="Sobotka R."/>
            <person name="Henderson W.M."/>
            <person name="Schmieder P."/>
            <person name="Williams S.M."/>
            <person name="Lauderdale J.D."/>
            <person name="Wilde H.D."/>
            <person name="Gerrin W."/>
            <person name="Kust A."/>
            <person name="Washington J.W."/>
            <person name="Wagner C."/>
            <person name="Geier B."/>
            <person name="Liebeke M."/>
            <person name="Enke H."/>
            <person name="Niedermeyer T.H.J."/>
            <person name="Wilde S.B."/>
        </authorList>
    </citation>
    <scope>NUCLEOTIDE SEQUENCE [LARGE SCALE GENOMIC DNA]</scope>
    <source>
        <strain evidence="3">Thurmond2011</strain>
    </source>
</reference>
<dbReference type="SUPFAM" id="SSF48452">
    <property type="entry name" value="TPR-like"/>
    <property type="match status" value="1"/>
</dbReference>
<accession>A0AAP5IGH5</accession>
<feature type="domain" description="Sulfatase-modifying factor enzyme-like" evidence="1">
    <location>
        <begin position="291"/>
        <end position="527"/>
    </location>
</feature>
<sequence>MAFQVKIPPIAEVQIEEAYRWYQELNLQIIKVTQTPDEATRRELLLKAAQCYIKAGWLADACRVWEQIGEYQQAAQTYEQQSLWEQAAQCYKRAKNWSNAARCYLMCEQPQAAADCWLEAGDTLQAAWILADSLQQIYSVRAQLTNFIPQNQTQAIEIELITARCEASHRRKSQSAIRLRQQLDPLLTQSQQHLYTWALRIAQVLNRPDLTALIYATAYRAKIPNACLQWEKWAIATLKDATGVPKPQESDGLKTYEFEVVTANHRGEIITKAWRQARYFTEYLLNGVELEMVYIPGGTFMMGSPEDEKESLDRERPQHTVTIQPFYMGKYQITQAQWLAVANMPKIQRDLNPDPSYFKGENRPVERVSWDDAVEFCQRLSVFTKREYTLPSEAQWEYAARAGTTTPFHYGDTITSQLANYRASSTYAEEAAGEYREEPTPVGSFPPNSFGLYDMHGNVDEWCADPWHSNYEGAPNDGRVWVDNTTDNNLYVLRGGSWNNGPRSCRSASRNLFNWRDVINLNVGFRVSCGVGRT</sequence>
<evidence type="ECO:0000313" key="2">
    <source>
        <dbReference type="EMBL" id="MDR9899383.1"/>
    </source>
</evidence>
<dbReference type="SUPFAM" id="SSF56436">
    <property type="entry name" value="C-type lectin-like"/>
    <property type="match status" value="1"/>
</dbReference>
<dbReference type="AlphaFoldDB" id="A0AAP5IGH5"/>
<dbReference type="InterPro" id="IPR042095">
    <property type="entry name" value="SUMF_sf"/>
</dbReference>
<dbReference type="Gene3D" id="3.90.1580.10">
    <property type="entry name" value="paralog of FGE (formylglycine-generating enzyme)"/>
    <property type="match status" value="1"/>
</dbReference>
<evidence type="ECO:0000313" key="3">
    <source>
        <dbReference type="Proteomes" id="UP000667802"/>
    </source>
</evidence>
<dbReference type="PANTHER" id="PTHR23150">
    <property type="entry name" value="SULFATASE MODIFYING FACTOR 1, 2"/>
    <property type="match status" value="1"/>
</dbReference>
<proteinExistence type="predicted"/>
<evidence type="ECO:0000259" key="1">
    <source>
        <dbReference type="Pfam" id="PF03781"/>
    </source>
</evidence>
<protein>
    <submittedName>
        <fullName evidence="2">SUMF1/EgtB/PvdO family nonheme iron enzyme</fullName>
    </submittedName>
</protein>
<dbReference type="InterPro" id="IPR011990">
    <property type="entry name" value="TPR-like_helical_dom_sf"/>
</dbReference>
<dbReference type="Proteomes" id="UP000667802">
    <property type="component" value="Unassembled WGS sequence"/>
</dbReference>
<dbReference type="InterPro" id="IPR005532">
    <property type="entry name" value="SUMF_dom"/>
</dbReference>
<dbReference type="PANTHER" id="PTHR23150:SF19">
    <property type="entry name" value="FORMYLGLYCINE-GENERATING ENZYME"/>
    <property type="match status" value="1"/>
</dbReference>
<name>A0AAP5IGH5_9CYAN</name>
<dbReference type="InterPro" id="IPR051043">
    <property type="entry name" value="Sulfatase_Mod_Factor_Kinase"/>
</dbReference>
<dbReference type="Pfam" id="PF03781">
    <property type="entry name" value="FGE-sulfatase"/>
    <property type="match status" value="1"/>
</dbReference>